<proteinExistence type="predicted"/>
<dbReference type="EMBL" id="JAGPYM010000043">
    <property type="protein sequence ID" value="KAH6873917.1"/>
    <property type="molecule type" value="Genomic_DNA"/>
</dbReference>
<keyword evidence="2" id="KW-1185">Reference proteome</keyword>
<evidence type="ECO:0008006" key="3">
    <source>
        <dbReference type="Google" id="ProtNLM"/>
    </source>
</evidence>
<protein>
    <recommendedName>
        <fullName evidence="3">F-box domain-containing protein</fullName>
    </recommendedName>
</protein>
<sequence>MIPTQSQRQANSSRSRLSLELLRLIFAYFCPHCRGHLESPHWAEPRELQTACQQDARTLFNLCLVSQQFRDAAQEIMYHEFNPCHVRDQSLSPSSNPWERRLEPFLQTIASRPDLARSVKGAFLRAPLLESLDFSHSRHAFEQCAHALGTSAFNLWKQREHGPQAGISINYYRTNRAFLVGGLKPDRIRPDVCVSIVASELLTMLVALLPNLHHLKVEEEAEDRWRFDISRETVNSLRLARLPLKTLETDRPLNWLLNLVPDLETLVIHHTGAFWRDLPSLKTLRLMDGGTINLLAIHRSLSECTGHLSSFSYRGASEDEWDIVQLLDQESFRSTLETISLDLRVRMSPGHTPYMKPMPSFKAFTRLETLFLTTYSIYDRSSASLDDQSLVGILPLSITFLTLVDHDRPTPPERLREGLLGLANAKPTLFMQLKEIRCDSKEACDDYLRDMFERVGVDFRYQEFPRSGWSYHREPLPVAVMCGSPPSPAP</sequence>
<evidence type="ECO:0000313" key="1">
    <source>
        <dbReference type="EMBL" id="KAH6873917.1"/>
    </source>
</evidence>
<comment type="caution">
    <text evidence="1">The sequence shown here is derived from an EMBL/GenBank/DDBJ whole genome shotgun (WGS) entry which is preliminary data.</text>
</comment>
<dbReference type="AlphaFoldDB" id="A0A9P9AL29"/>
<name>A0A9P9AL29_9HYPO</name>
<gene>
    <name evidence="1" type="ORF">B0T10DRAFT_588421</name>
</gene>
<dbReference type="Proteomes" id="UP000777438">
    <property type="component" value="Unassembled WGS sequence"/>
</dbReference>
<accession>A0A9P9AL29</accession>
<reference evidence="1 2" key="1">
    <citation type="journal article" date="2021" name="Nat. Commun.">
        <title>Genetic determinants of endophytism in the Arabidopsis root mycobiome.</title>
        <authorList>
            <person name="Mesny F."/>
            <person name="Miyauchi S."/>
            <person name="Thiergart T."/>
            <person name="Pickel B."/>
            <person name="Atanasova L."/>
            <person name="Karlsson M."/>
            <person name="Huettel B."/>
            <person name="Barry K.W."/>
            <person name="Haridas S."/>
            <person name="Chen C."/>
            <person name="Bauer D."/>
            <person name="Andreopoulos W."/>
            <person name="Pangilinan J."/>
            <person name="LaButti K."/>
            <person name="Riley R."/>
            <person name="Lipzen A."/>
            <person name="Clum A."/>
            <person name="Drula E."/>
            <person name="Henrissat B."/>
            <person name="Kohler A."/>
            <person name="Grigoriev I.V."/>
            <person name="Martin F.M."/>
            <person name="Hacquard S."/>
        </authorList>
    </citation>
    <scope>NUCLEOTIDE SEQUENCE [LARGE SCALE GENOMIC DNA]</scope>
    <source>
        <strain evidence="1 2">MPI-CAGE-CH-0241</strain>
    </source>
</reference>
<organism evidence="1 2">
    <name type="scientific">Thelonectria olida</name>
    <dbReference type="NCBI Taxonomy" id="1576542"/>
    <lineage>
        <taxon>Eukaryota</taxon>
        <taxon>Fungi</taxon>
        <taxon>Dikarya</taxon>
        <taxon>Ascomycota</taxon>
        <taxon>Pezizomycotina</taxon>
        <taxon>Sordariomycetes</taxon>
        <taxon>Hypocreomycetidae</taxon>
        <taxon>Hypocreales</taxon>
        <taxon>Nectriaceae</taxon>
        <taxon>Thelonectria</taxon>
    </lineage>
</organism>
<evidence type="ECO:0000313" key="2">
    <source>
        <dbReference type="Proteomes" id="UP000777438"/>
    </source>
</evidence>
<dbReference type="OrthoDB" id="2520703at2759"/>